<gene>
    <name evidence="2" type="ORF">GOB84_17305</name>
</gene>
<protein>
    <submittedName>
        <fullName evidence="2">Uncharacterized protein</fullName>
    </submittedName>
</protein>
<organism evidence="2 3">
    <name type="scientific">Acetobacter fallax</name>
    <dbReference type="NCBI Taxonomy" id="1737473"/>
    <lineage>
        <taxon>Bacteria</taxon>
        <taxon>Pseudomonadati</taxon>
        <taxon>Pseudomonadota</taxon>
        <taxon>Alphaproteobacteria</taxon>
        <taxon>Acetobacterales</taxon>
        <taxon>Acetobacteraceae</taxon>
        <taxon>Acetobacter</taxon>
    </lineage>
</organism>
<name>A0ABX0KCT5_9PROT</name>
<comment type="caution">
    <text evidence="2">The sequence shown here is derived from an EMBL/GenBank/DDBJ whole genome shotgun (WGS) entry which is preliminary data.</text>
</comment>
<feature type="region of interest" description="Disordered" evidence="1">
    <location>
        <begin position="332"/>
        <end position="353"/>
    </location>
</feature>
<dbReference type="RefSeq" id="WP_173578680.1">
    <property type="nucleotide sequence ID" value="NZ_WOSW01000065.1"/>
</dbReference>
<reference evidence="2 3" key="1">
    <citation type="journal article" date="2020" name="Int. J. Syst. Evol. Microbiol.">
        <title>Novel acetic acid bacteria from cider fermentations: Acetobacter conturbans sp. nov. and Acetobacter fallax sp. nov.</title>
        <authorList>
            <person name="Sombolestani A.S."/>
            <person name="Cleenwerck I."/>
            <person name="Cnockaert M."/>
            <person name="Borremans W."/>
            <person name="Wieme A.D."/>
            <person name="De Vuyst L."/>
            <person name="Vandamme P."/>
        </authorList>
    </citation>
    <scope>NUCLEOTIDE SEQUENCE [LARGE SCALE GENOMIC DNA]</scope>
    <source>
        <strain evidence="2 3">LMG 1637</strain>
    </source>
</reference>
<sequence length="434" mass="48300">MFGFVTLKRDNRSFNIIPDKLNKSTIINQFLGSKLNNVWEKYKKKENGILRMLSSRTNKLPFSTRIFTAHASSWPGFAGRRGITSYTMRRNEPRRPSVSVNKSVRRREAYSNQEVAGLHEADRSGRDKIIFANPGHTQFVLHSREARGTILAGLTAFKALSSPAVRIDVRNTIRGSSEVVHQSSRGSGAPVLKFFNRKNSEKLLLPSAYVQKSDESGTGFKTSSGTLIKNAKKWIYDGRLASKKRVGAFSNDLSLPSRSYVPTVFELSGSTQKTHYDRSKKKSESGNFGRMGSVHESIIKNRKTSSNGDNLLMSEAMFTFRRNRSALMMSFSRKGNTSGESDRLRMTGSRRPMQRSEITWNAPAHLAGHSDIGRVGEPDPPRKTHHQASHVHVSNVSEIADAVVRKFGDGLSAAPTTSPLSWVQSTPCYPGVHL</sequence>
<dbReference type="EMBL" id="WOSW01000065">
    <property type="protein sequence ID" value="NHO34254.1"/>
    <property type="molecule type" value="Genomic_DNA"/>
</dbReference>
<evidence type="ECO:0000313" key="2">
    <source>
        <dbReference type="EMBL" id="NHO34254.1"/>
    </source>
</evidence>
<dbReference type="Proteomes" id="UP000615326">
    <property type="component" value="Unassembled WGS sequence"/>
</dbReference>
<evidence type="ECO:0000256" key="1">
    <source>
        <dbReference type="SAM" id="MobiDB-lite"/>
    </source>
</evidence>
<evidence type="ECO:0000313" key="3">
    <source>
        <dbReference type="Proteomes" id="UP000615326"/>
    </source>
</evidence>
<proteinExistence type="predicted"/>
<accession>A0ABX0KCT5</accession>
<keyword evidence="3" id="KW-1185">Reference proteome</keyword>